<keyword evidence="4" id="KW-0689">Ribosomal protein</keyword>
<evidence type="ECO:0000256" key="5">
    <source>
        <dbReference type="ARBA" id="ARBA00023274"/>
    </source>
</evidence>
<name>A0A7S0LZV8_9CRYP</name>
<evidence type="ECO:0000256" key="1">
    <source>
        <dbReference type="ARBA" id="ARBA00004496"/>
    </source>
</evidence>
<feature type="compositionally biased region" description="Basic residues" evidence="6">
    <location>
        <begin position="250"/>
        <end position="273"/>
    </location>
</feature>
<evidence type="ECO:0000256" key="4">
    <source>
        <dbReference type="ARBA" id="ARBA00022980"/>
    </source>
</evidence>
<reference evidence="8" key="1">
    <citation type="submission" date="2021-01" db="EMBL/GenBank/DDBJ databases">
        <authorList>
            <person name="Corre E."/>
            <person name="Pelletier E."/>
            <person name="Niang G."/>
            <person name="Scheremetjew M."/>
            <person name="Finn R."/>
            <person name="Kale V."/>
            <person name="Holt S."/>
            <person name="Cochrane G."/>
            <person name="Meng A."/>
            <person name="Brown T."/>
            <person name="Cohen L."/>
        </authorList>
    </citation>
    <scope>NUCLEOTIDE SEQUENCE</scope>
    <source>
        <strain evidence="8">CCAP979/52</strain>
    </source>
</reference>
<dbReference type="SUPFAM" id="SSF53137">
    <property type="entry name" value="Translational machinery components"/>
    <property type="match status" value="1"/>
</dbReference>
<feature type="region of interest" description="Disordered" evidence="6">
    <location>
        <begin position="249"/>
        <end position="286"/>
    </location>
</feature>
<dbReference type="InterPro" id="IPR057268">
    <property type="entry name" value="Ribosomal_L18"/>
</dbReference>
<dbReference type="InterPro" id="IPR025607">
    <property type="entry name" value="Ribosomal_uL18_C_euk"/>
</dbReference>
<dbReference type="GO" id="GO:0003735">
    <property type="term" value="F:structural constituent of ribosome"/>
    <property type="evidence" value="ECO:0007669"/>
    <property type="project" value="InterPro"/>
</dbReference>
<evidence type="ECO:0000259" key="7">
    <source>
        <dbReference type="Pfam" id="PF14204"/>
    </source>
</evidence>
<dbReference type="InterPro" id="IPR005485">
    <property type="entry name" value="Rbsml_uL18_euk_arch"/>
</dbReference>
<dbReference type="PANTHER" id="PTHR23410">
    <property type="entry name" value="RIBOSOMAL PROTEIN L5-RELATED"/>
    <property type="match status" value="1"/>
</dbReference>
<keyword evidence="5" id="KW-0687">Ribonucleoprotein</keyword>
<evidence type="ECO:0000256" key="2">
    <source>
        <dbReference type="ARBA" id="ARBA00007116"/>
    </source>
</evidence>
<dbReference type="GO" id="GO:0022625">
    <property type="term" value="C:cytosolic large ribosomal subunit"/>
    <property type="evidence" value="ECO:0007669"/>
    <property type="project" value="TreeGrafter"/>
</dbReference>
<dbReference type="PANTHER" id="PTHR23410:SF12">
    <property type="entry name" value="LARGE RIBOSOMAL SUBUNIT PROTEIN UL18"/>
    <property type="match status" value="1"/>
</dbReference>
<dbReference type="Pfam" id="PF14204">
    <property type="entry name" value="Ribosomal_L18_c"/>
    <property type="match status" value="1"/>
</dbReference>
<dbReference type="CDD" id="cd00432">
    <property type="entry name" value="Ribosomal_L18_L5e"/>
    <property type="match status" value="1"/>
</dbReference>
<dbReference type="HAMAP" id="MF_01337_A">
    <property type="entry name" value="Ribosomal_uL18_A"/>
    <property type="match status" value="1"/>
</dbReference>
<dbReference type="FunFam" id="3.30.420.100:FF:000002">
    <property type="entry name" value="60S ribosomal protein L5"/>
    <property type="match status" value="1"/>
</dbReference>
<protein>
    <recommendedName>
        <fullName evidence="7">Large ribosomal subunit protein uL18 C-terminal eukaryotes domain-containing protein</fullName>
    </recommendedName>
</protein>
<dbReference type="Gene3D" id="3.30.420.100">
    <property type="match status" value="1"/>
</dbReference>
<dbReference type="GO" id="GO:0000027">
    <property type="term" value="P:ribosomal large subunit assembly"/>
    <property type="evidence" value="ECO:0007669"/>
    <property type="project" value="TreeGrafter"/>
</dbReference>
<feature type="domain" description="Large ribosomal subunit protein uL18 C-terminal eukaryotes" evidence="7">
    <location>
        <begin position="236"/>
        <end position="292"/>
    </location>
</feature>
<evidence type="ECO:0000256" key="3">
    <source>
        <dbReference type="ARBA" id="ARBA00022490"/>
    </source>
</evidence>
<dbReference type="GO" id="GO:0006412">
    <property type="term" value="P:translation"/>
    <property type="evidence" value="ECO:0007669"/>
    <property type="project" value="InterPro"/>
</dbReference>
<dbReference type="Pfam" id="PF17144">
    <property type="entry name" value="Ribosomal_L5e"/>
    <property type="match status" value="1"/>
</dbReference>
<organism evidence="8">
    <name type="scientific">Cryptomonas curvata</name>
    <dbReference type="NCBI Taxonomy" id="233186"/>
    <lineage>
        <taxon>Eukaryota</taxon>
        <taxon>Cryptophyceae</taxon>
        <taxon>Cryptomonadales</taxon>
        <taxon>Cryptomonadaceae</taxon>
        <taxon>Cryptomonas</taxon>
    </lineage>
</organism>
<dbReference type="GO" id="GO:0008097">
    <property type="term" value="F:5S rRNA binding"/>
    <property type="evidence" value="ECO:0007669"/>
    <property type="project" value="InterPro"/>
</dbReference>
<gene>
    <name evidence="8" type="ORF">CCUR1050_LOCUS4898</name>
</gene>
<proteinExistence type="inferred from homology"/>
<accession>A0A7S0LZV8</accession>
<dbReference type="PRINTS" id="PR00058">
    <property type="entry name" value="RIBOSOMALL5"/>
</dbReference>
<comment type="subcellular location">
    <subcellularLocation>
        <location evidence="1">Cytoplasm</location>
    </subcellularLocation>
</comment>
<dbReference type="AlphaFoldDB" id="A0A7S0LZV8"/>
<comment type="similarity">
    <text evidence="2">Belongs to the universal ribosomal protein uL18 family.</text>
</comment>
<keyword evidence="3" id="KW-0963">Cytoplasm</keyword>
<dbReference type="EMBL" id="HBEZ01008820">
    <property type="protein sequence ID" value="CAD8627220.1"/>
    <property type="molecule type" value="Transcribed_RNA"/>
</dbReference>
<evidence type="ECO:0000256" key="6">
    <source>
        <dbReference type="SAM" id="MobiDB-lite"/>
    </source>
</evidence>
<evidence type="ECO:0000313" key="8">
    <source>
        <dbReference type="EMBL" id="CAD8627220.1"/>
    </source>
</evidence>
<sequence>MAFVKLVKNNAYFKRYQTKYRRRRTGQTDYRARKRLITQDKTKFNTPKYRMIVRISNRYVLTQIAYSTIKGDKILSQATSKELVGYGLPGSFGLKNWTACYATGLLLARRTLKLLGLDEIYKGQEEVNGEDFLTEDVEGQKRAFKVCLDVGLQTTSTGARVFGALKGALDGGLHIPHSVRRWPAAEKETMDAELLRKYIFAGHVGEYMEVMEEDDNENYQKHFSKYLEKDVTNENMEETWQKVYETIRKNPAHKKSEKKKHEKPGKAQPKKLYKLNAKQRQNRVNQKIKSFLEKKQAGKA</sequence>